<dbReference type="PANTHER" id="PTHR44591:SF3">
    <property type="entry name" value="RESPONSE REGULATORY DOMAIN-CONTAINING PROTEIN"/>
    <property type="match status" value="1"/>
</dbReference>
<dbReference type="InterPro" id="IPR001789">
    <property type="entry name" value="Sig_transdc_resp-reg_receiver"/>
</dbReference>
<dbReference type="GO" id="GO:0000160">
    <property type="term" value="P:phosphorelay signal transduction system"/>
    <property type="evidence" value="ECO:0007669"/>
    <property type="project" value="InterPro"/>
</dbReference>
<dbReference type="Pfam" id="PF00072">
    <property type="entry name" value="Response_reg"/>
    <property type="match status" value="1"/>
</dbReference>
<evidence type="ECO:0000256" key="1">
    <source>
        <dbReference type="ARBA" id="ARBA00022553"/>
    </source>
</evidence>
<proteinExistence type="predicted"/>
<evidence type="ECO:0000313" key="5">
    <source>
        <dbReference type="Proteomes" id="UP000478417"/>
    </source>
</evidence>
<dbReference type="PANTHER" id="PTHR44591">
    <property type="entry name" value="STRESS RESPONSE REGULATOR PROTEIN 1"/>
    <property type="match status" value="1"/>
</dbReference>
<keyword evidence="1 2" id="KW-0597">Phosphoprotein</keyword>
<dbReference type="InterPro" id="IPR050595">
    <property type="entry name" value="Bact_response_regulator"/>
</dbReference>
<dbReference type="InterPro" id="IPR011006">
    <property type="entry name" value="CheY-like_superfamily"/>
</dbReference>
<name>A0A6B2LYE4_9BACT</name>
<dbReference type="SMART" id="SM00448">
    <property type="entry name" value="REC"/>
    <property type="match status" value="1"/>
</dbReference>
<evidence type="ECO:0000259" key="3">
    <source>
        <dbReference type="PROSITE" id="PS50110"/>
    </source>
</evidence>
<dbReference type="Gene3D" id="3.40.50.2300">
    <property type="match status" value="1"/>
</dbReference>
<dbReference type="PROSITE" id="PS50110">
    <property type="entry name" value="RESPONSE_REGULATORY"/>
    <property type="match status" value="1"/>
</dbReference>
<feature type="modified residue" description="4-aspartylphosphate" evidence="2">
    <location>
        <position position="56"/>
    </location>
</feature>
<dbReference type="EMBL" id="JAAGNX010000001">
    <property type="protein sequence ID" value="NDV61152.1"/>
    <property type="molecule type" value="Genomic_DNA"/>
</dbReference>
<protein>
    <submittedName>
        <fullName evidence="4">Response regulator</fullName>
    </submittedName>
</protein>
<feature type="domain" description="Response regulatory" evidence="3">
    <location>
        <begin position="6"/>
        <end position="121"/>
    </location>
</feature>
<gene>
    <name evidence="4" type="ORF">G0Q06_01670</name>
</gene>
<dbReference type="RefSeq" id="WP_163961822.1">
    <property type="nucleotide sequence ID" value="NZ_JAAGNX010000001.1"/>
</dbReference>
<evidence type="ECO:0000256" key="2">
    <source>
        <dbReference type="PROSITE-ProRule" id="PRU00169"/>
    </source>
</evidence>
<keyword evidence="5" id="KW-1185">Reference proteome</keyword>
<dbReference type="AlphaFoldDB" id="A0A6B2LYE4"/>
<reference evidence="4 5" key="1">
    <citation type="submission" date="2020-02" db="EMBL/GenBank/DDBJ databases">
        <title>Albibacoteraceae fam. nov., the first described family within the subdivision 4 Verrucomicrobia.</title>
        <authorList>
            <person name="Xi F."/>
        </authorList>
    </citation>
    <scope>NUCLEOTIDE SEQUENCE [LARGE SCALE GENOMIC DNA]</scope>
    <source>
        <strain evidence="4 5">CK1056</strain>
    </source>
</reference>
<accession>A0A6B2LYE4</accession>
<comment type="caution">
    <text evidence="4">The sequence shown here is derived from an EMBL/GenBank/DDBJ whole genome shotgun (WGS) entry which is preliminary data.</text>
</comment>
<dbReference type="Proteomes" id="UP000478417">
    <property type="component" value="Unassembled WGS sequence"/>
</dbReference>
<evidence type="ECO:0000313" key="4">
    <source>
        <dbReference type="EMBL" id="NDV61152.1"/>
    </source>
</evidence>
<sequence>MSIPRTALVADDENHIRSYVRIILTHLGVEEVFEARTGDEALVTFQEKNPDIVFLDINMPGMTGLEVLPKIMEIDEDAVVIMLTGHASRHLVEHAAQAGAIHYIRKDTPQQEISSMLKTLFDELDGGE</sequence>
<dbReference type="SUPFAM" id="SSF52172">
    <property type="entry name" value="CheY-like"/>
    <property type="match status" value="1"/>
</dbReference>
<organism evidence="4 5">
    <name type="scientific">Oceanipulchritudo coccoides</name>
    <dbReference type="NCBI Taxonomy" id="2706888"/>
    <lineage>
        <taxon>Bacteria</taxon>
        <taxon>Pseudomonadati</taxon>
        <taxon>Verrucomicrobiota</taxon>
        <taxon>Opitutia</taxon>
        <taxon>Puniceicoccales</taxon>
        <taxon>Oceanipulchritudinaceae</taxon>
        <taxon>Oceanipulchritudo</taxon>
    </lineage>
</organism>